<sequence>MAVEIALLAPALVLVLGLLVAGGRLWFARTTVVEAAQASARAASLARGAGEAAAVGTDAGRQSMITAGLRCATSSVQVSTAAFAVPVGTPATLTSDITCDVPFGDVLLPGMPGSLHLTGRGSAALDTYRAR</sequence>
<evidence type="ECO:0000313" key="2">
    <source>
        <dbReference type="EMBL" id="SDV00510.1"/>
    </source>
</evidence>
<dbReference type="Proteomes" id="UP000198825">
    <property type="component" value="Chromosome I"/>
</dbReference>
<evidence type="ECO:0000259" key="1">
    <source>
        <dbReference type="Pfam" id="PF07811"/>
    </source>
</evidence>
<dbReference type="AlphaFoldDB" id="A0A1H2N4W5"/>
<dbReference type="Pfam" id="PF07811">
    <property type="entry name" value="TadE"/>
    <property type="match status" value="1"/>
</dbReference>
<dbReference type="OrthoDB" id="4869119at2"/>
<dbReference type="EMBL" id="LT629799">
    <property type="protein sequence ID" value="SDV00510.1"/>
    <property type="molecule type" value="Genomic_DNA"/>
</dbReference>
<reference evidence="3" key="1">
    <citation type="submission" date="2016-10" db="EMBL/GenBank/DDBJ databases">
        <authorList>
            <person name="Varghese N."/>
            <person name="Submissions S."/>
        </authorList>
    </citation>
    <scope>NUCLEOTIDE SEQUENCE [LARGE SCALE GENOMIC DNA]</scope>
    <source>
        <strain evidence="3">DSM 21743</strain>
    </source>
</reference>
<proteinExistence type="predicted"/>
<protein>
    <submittedName>
        <fullName evidence="2">TadE-like protein</fullName>
    </submittedName>
</protein>
<organism evidence="2 3">
    <name type="scientific">Microlunatus sagamiharensis</name>
    <dbReference type="NCBI Taxonomy" id="546874"/>
    <lineage>
        <taxon>Bacteria</taxon>
        <taxon>Bacillati</taxon>
        <taxon>Actinomycetota</taxon>
        <taxon>Actinomycetes</taxon>
        <taxon>Propionibacteriales</taxon>
        <taxon>Propionibacteriaceae</taxon>
        <taxon>Microlunatus</taxon>
    </lineage>
</organism>
<name>A0A1H2N4W5_9ACTN</name>
<evidence type="ECO:0000313" key="3">
    <source>
        <dbReference type="Proteomes" id="UP000198825"/>
    </source>
</evidence>
<dbReference type="RefSeq" id="WP_157720034.1">
    <property type="nucleotide sequence ID" value="NZ_LT629799.1"/>
</dbReference>
<dbReference type="STRING" id="546874.SAMN04488544_3329"/>
<dbReference type="InterPro" id="IPR012495">
    <property type="entry name" value="TadE-like_dom"/>
</dbReference>
<accession>A0A1H2N4W5</accession>
<gene>
    <name evidence="2" type="ORF">SAMN04488544_3329</name>
</gene>
<feature type="domain" description="TadE-like" evidence="1">
    <location>
        <begin position="2"/>
        <end position="41"/>
    </location>
</feature>
<keyword evidence="3" id="KW-1185">Reference proteome</keyword>